<sequence length="68" mass="7549">MSDILSEYADIIKGAQIGCAIRGHMDEGEYLDPALWEELRLRLQSIYRRATGEPMAVLSVDAALQEAP</sequence>
<reference evidence="1 2" key="1">
    <citation type="submission" date="2023-03" db="EMBL/GenBank/DDBJ databases">
        <title>Comparative genome and transcriptome analysis combination mining strategies for increasing vitamin B12 production of Ensifer adhaerens strain.</title>
        <authorList>
            <person name="Yongheng L."/>
        </authorList>
    </citation>
    <scope>NUCLEOTIDE SEQUENCE [LARGE SCALE GENOMIC DNA]</scope>
    <source>
        <strain evidence="1 2">Casida A-T305</strain>
    </source>
</reference>
<keyword evidence="2" id="KW-1185">Reference proteome</keyword>
<evidence type="ECO:0000313" key="1">
    <source>
        <dbReference type="EMBL" id="WFP89859.1"/>
    </source>
</evidence>
<dbReference type="EMBL" id="CP121308">
    <property type="protein sequence ID" value="WFP89859.1"/>
    <property type="molecule type" value="Genomic_DNA"/>
</dbReference>
<accession>A0ABY8HEE5</accession>
<proteinExistence type="predicted"/>
<dbReference type="RefSeq" id="WP_034806275.1">
    <property type="nucleotide sequence ID" value="NZ_CP015880.1"/>
</dbReference>
<protein>
    <submittedName>
        <fullName evidence="1">Uncharacterized protein</fullName>
    </submittedName>
</protein>
<dbReference type="GeneID" id="29518572"/>
<gene>
    <name evidence="1" type="ORF">P4B07_14995</name>
</gene>
<name>A0ABY8HEE5_ENSAD</name>
<dbReference type="Proteomes" id="UP001214094">
    <property type="component" value="Chromosome"/>
</dbReference>
<evidence type="ECO:0000313" key="2">
    <source>
        <dbReference type="Proteomes" id="UP001214094"/>
    </source>
</evidence>
<organism evidence="1 2">
    <name type="scientific">Ensifer adhaerens</name>
    <name type="common">Sinorhizobium morelense</name>
    <dbReference type="NCBI Taxonomy" id="106592"/>
    <lineage>
        <taxon>Bacteria</taxon>
        <taxon>Pseudomonadati</taxon>
        <taxon>Pseudomonadota</taxon>
        <taxon>Alphaproteobacteria</taxon>
        <taxon>Hyphomicrobiales</taxon>
        <taxon>Rhizobiaceae</taxon>
        <taxon>Sinorhizobium/Ensifer group</taxon>
        <taxon>Ensifer</taxon>
    </lineage>
</organism>